<evidence type="ECO:0000259" key="2">
    <source>
        <dbReference type="PROSITE" id="PS50943"/>
    </source>
</evidence>
<keyword evidence="4" id="KW-1185">Reference proteome</keyword>
<reference evidence="3 4" key="1">
    <citation type="submission" date="2019-04" db="EMBL/GenBank/DDBJ databases">
        <title>Bacillus caeni sp. nov., a bacterium isolated from mangrove sediment.</title>
        <authorList>
            <person name="Huang H."/>
            <person name="Mo K."/>
            <person name="Hu Y."/>
        </authorList>
    </citation>
    <scope>NUCLEOTIDE SEQUENCE [LARGE SCALE GENOMIC DNA]</scope>
    <source>
        <strain evidence="3 4">HB172195</strain>
    </source>
</reference>
<protein>
    <submittedName>
        <fullName evidence="3">Helix-turn-helix transcriptional regulator</fullName>
    </submittedName>
</protein>
<dbReference type="SMART" id="SM00530">
    <property type="entry name" value="HTH_XRE"/>
    <property type="match status" value="1"/>
</dbReference>
<dbReference type="SUPFAM" id="SSF47413">
    <property type="entry name" value="lambda repressor-like DNA-binding domains"/>
    <property type="match status" value="1"/>
</dbReference>
<dbReference type="PANTHER" id="PTHR46797">
    <property type="entry name" value="HTH-TYPE TRANSCRIPTIONAL REGULATOR"/>
    <property type="match status" value="1"/>
</dbReference>
<sequence length="108" mass="12780">MDIGKLIRKYRKNRKLTMKQLGDKINKSEAAVSQYETSKREPDLNTLKDIADALQVPFSTFFGEEQHLPEELEGRVDWIAFGEEMEERNLTPEEIKEILDFMEKRFKK</sequence>
<keyword evidence="1" id="KW-0238">DNA-binding</keyword>
<organism evidence="3 4">
    <name type="scientific">Exobacillus caeni</name>
    <dbReference type="NCBI Taxonomy" id="2574798"/>
    <lineage>
        <taxon>Bacteria</taxon>
        <taxon>Bacillati</taxon>
        <taxon>Bacillota</taxon>
        <taxon>Bacilli</taxon>
        <taxon>Bacillales</taxon>
        <taxon>Guptibacillaceae</taxon>
        <taxon>Exobacillus</taxon>
    </lineage>
</organism>
<dbReference type="InterPro" id="IPR010982">
    <property type="entry name" value="Lambda_DNA-bd_dom_sf"/>
</dbReference>
<dbReference type="Gene3D" id="1.10.260.40">
    <property type="entry name" value="lambda repressor-like DNA-binding domains"/>
    <property type="match status" value="1"/>
</dbReference>
<evidence type="ECO:0000313" key="3">
    <source>
        <dbReference type="EMBL" id="TLS37774.1"/>
    </source>
</evidence>
<dbReference type="PANTHER" id="PTHR46797:SF1">
    <property type="entry name" value="METHYLPHOSPHONATE SYNTHASE"/>
    <property type="match status" value="1"/>
</dbReference>
<dbReference type="GO" id="GO:0003700">
    <property type="term" value="F:DNA-binding transcription factor activity"/>
    <property type="evidence" value="ECO:0007669"/>
    <property type="project" value="TreeGrafter"/>
</dbReference>
<dbReference type="AlphaFoldDB" id="A0A5R9FB48"/>
<dbReference type="EMBL" id="SWLG01000005">
    <property type="protein sequence ID" value="TLS37774.1"/>
    <property type="molecule type" value="Genomic_DNA"/>
</dbReference>
<dbReference type="GO" id="GO:0005829">
    <property type="term" value="C:cytosol"/>
    <property type="evidence" value="ECO:0007669"/>
    <property type="project" value="TreeGrafter"/>
</dbReference>
<dbReference type="OrthoDB" id="72638at2"/>
<dbReference type="GO" id="GO:0003677">
    <property type="term" value="F:DNA binding"/>
    <property type="evidence" value="ECO:0007669"/>
    <property type="project" value="UniProtKB-KW"/>
</dbReference>
<accession>A0A5R9FB48</accession>
<dbReference type="PROSITE" id="PS50943">
    <property type="entry name" value="HTH_CROC1"/>
    <property type="match status" value="1"/>
</dbReference>
<dbReference type="InterPro" id="IPR001387">
    <property type="entry name" value="Cro/C1-type_HTH"/>
</dbReference>
<gene>
    <name evidence="3" type="ORF">FCL54_08100</name>
</gene>
<evidence type="ECO:0000256" key="1">
    <source>
        <dbReference type="ARBA" id="ARBA00023125"/>
    </source>
</evidence>
<comment type="caution">
    <text evidence="3">The sequence shown here is derived from an EMBL/GenBank/DDBJ whole genome shotgun (WGS) entry which is preliminary data.</text>
</comment>
<dbReference type="Proteomes" id="UP000308230">
    <property type="component" value="Unassembled WGS sequence"/>
</dbReference>
<name>A0A5R9FB48_9BACL</name>
<dbReference type="CDD" id="cd00093">
    <property type="entry name" value="HTH_XRE"/>
    <property type="match status" value="1"/>
</dbReference>
<dbReference type="Pfam" id="PF01381">
    <property type="entry name" value="HTH_3"/>
    <property type="match status" value="1"/>
</dbReference>
<proteinExistence type="predicted"/>
<dbReference type="RefSeq" id="WP_138125179.1">
    <property type="nucleotide sequence ID" value="NZ_SWLG01000005.1"/>
</dbReference>
<feature type="domain" description="HTH cro/C1-type" evidence="2">
    <location>
        <begin position="7"/>
        <end position="61"/>
    </location>
</feature>
<dbReference type="InterPro" id="IPR050807">
    <property type="entry name" value="TransReg_Diox_bact_type"/>
</dbReference>
<evidence type="ECO:0000313" key="4">
    <source>
        <dbReference type="Proteomes" id="UP000308230"/>
    </source>
</evidence>